<evidence type="ECO:0000313" key="2">
    <source>
        <dbReference type="Proteomes" id="UP000247810"/>
    </source>
</evidence>
<reference evidence="1 2" key="1">
    <citation type="submission" date="2018-02" db="EMBL/GenBank/DDBJ databases">
        <title>The genomes of Aspergillus section Nigri reveals drivers in fungal speciation.</title>
        <authorList>
            <consortium name="DOE Joint Genome Institute"/>
            <person name="Vesth T.C."/>
            <person name="Nybo J."/>
            <person name="Theobald S."/>
            <person name="Brandl J."/>
            <person name="Frisvad J.C."/>
            <person name="Nielsen K.F."/>
            <person name="Lyhne E.K."/>
            <person name="Kogle M.E."/>
            <person name="Kuo A."/>
            <person name="Riley R."/>
            <person name="Clum A."/>
            <person name="Nolan M."/>
            <person name="Lipzen A."/>
            <person name="Salamov A."/>
            <person name="Henrissat B."/>
            <person name="Wiebenga A."/>
            <person name="De vries R.P."/>
            <person name="Grigoriev I.V."/>
            <person name="Mortensen U.H."/>
            <person name="Andersen M.R."/>
            <person name="Baker S.E."/>
        </authorList>
    </citation>
    <scope>NUCLEOTIDE SEQUENCE [LARGE SCALE GENOMIC DNA]</scope>
    <source>
        <strain evidence="1 2">CBS 707.79</strain>
    </source>
</reference>
<protein>
    <submittedName>
        <fullName evidence="1">Uncharacterized protein</fullName>
    </submittedName>
</protein>
<dbReference type="EMBL" id="KZ825926">
    <property type="protein sequence ID" value="PYH92091.1"/>
    <property type="molecule type" value="Genomic_DNA"/>
</dbReference>
<dbReference type="Proteomes" id="UP000247810">
    <property type="component" value="Unassembled WGS sequence"/>
</dbReference>
<evidence type="ECO:0000313" key="1">
    <source>
        <dbReference type="EMBL" id="PYH92091.1"/>
    </source>
</evidence>
<proteinExistence type="predicted"/>
<sequence length="251" mass="27789">MAASLAGRQRRRPIGARRAIRCPESGQVLFGVVSDDWRYWPVLGIRFPRRERAAGLAHGCLGPSLPPDALMRDVCHSRYPCEMQMPPGAGPANDPWCMSMIDSNSPRRPSVSVEQARAWIDTACGGSAALFTGRIQSQKAIPVQRKQTGQSIEQTSSFARADIGLRRHPLPARLEANWPNRPTCRWNLAVLDSGCVTRSFIPGSLSRIPSRGGVPAATSDPCSRRPVGEMWYFYLPGQVETGMWFWMRADV</sequence>
<organism evidence="1 2">
    <name type="scientific">Aspergillus ellipticus CBS 707.79</name>
    <dbReference type="NCBI Taxonomy" id="1448320"/>
    <lineage>
        <taxon>Eukaryota</taxon>
        <taxon>Fungi</taxon>
        <taxon>Dikarya</taxon>
        <taxon>Ascomycota</taxon>
        <taxon>Pezizomycotina</taxon>
        <taxon>Eurotiomycetes</taxon>
        <taxon>Eurotiomycetidae</taxon>
        <taxon>Eurotiales</taxon>
        <taxon>Aspergillaceae</taxon>
        <taxon>Aspergillus</taxon>
        <taxon>Aspergillus subgen. Circumdati</taxon>
    </lineage>
</organism>
<gene>
    <name evidence="1" type="ORF">BO71DRAFT_432254</name>
</gene>
<name>A0A319D4N5_9EURO</name>
<keyword evidence="2" id="KW-1185">Reference proteome</keyword>
<dbReference type="VEuPathDB" id="FungiDB:BO71DRAFT_432254"/>
<dbReference type="AlphaFoldDB" id="A0A319D4N5"/>
<accession>A0A319D4N5</accession>